<evidence type="ECO:0000256" key="1">
    <source>
        <dbReference type="ARBA" id="ARBA00005820"/>
    </source>
</evidence>
<dbReference type="CDD" id="cd15831">
    <property type="entry name" value="BTAD"/>
    <property type="match status" value="1"/>
</dbReference>
<dbReference type="Gene3D" id="3.40.50.300">
    <property type="entry name" value="P-loop containing nucleotide triphosphate hydrolases"/>
    <property type="match status" value="1"/>
</dbReference>
<dbReference type="OrthoDB" id="7628974at2"/>
<dbReference type="PROSITE" id="PS50005">
    <property type="entry name" value="TPR"/>
    <property type="match status" value="1"/>
</dbReference>
<evidence type="ECO:0000256" key="6">
    <source>
        <dbReference type="PROSITE-ProRule" id="PRU01091"/>
    </source>
</evidence>
<comment type="caution">
    <text evidence="8">The sequence shown here is derived from an EMBL/GenBank/DDBJ whole genome shotgun (WGS) entry which is preliminary data.</text>
</comment>
<dbReference type="SMART" id="SM00862">
    <property type="entry name" value="Trans_reg_C"/>
    <property type="match status" value="1"/>
</dbReference>
<feature type="DNA-binding region" description="OmpR/PhoB-type" evidence="6">
    <location>
        <begin position="1"/>
        <end position="96"/>
    </location>
</feature>
<dbReference type="SUPFAM" id="SSF46894">
    <property type="entry name" value="C-terminal effector domain of the bipartite response regulators"/>
    <property type="match status" value="1"/>
</dbReference>
<dbReference type="RefSeq" id="WP_149850122.1">
    <property type="nucleotide sequence ID" value="NZ_VUOB01000023.1"/>
</dbReference>
<dbReference type="InterPro" id="IPR011990">
    <property type="entry name" value="TPR-like_helical_dom_sf"/>
</dbReference>
<dbReference type="InterPro" id="IPR019734">
    <property type="entry name" value="TPR_rpt"/>
</dbReference>
<evidence type="ECO:0000259" key="7">
    <source>
        <dbReference type="PROSITE" id="PS51755"/>
    </source>
</evidence>
<dbReference type="Pfam" id="PF00486">
    <property type="entry name" value="Trans_reg_C"/>
    <property type="match status" value="1"/>
</dbReference>
<feature type="repeat" description="TPR" evidence="5">
    <location>
        <begin position="877"/>
        <end position="910"/>
    </location>
</feature>
<dbReference type="GO" id="GO:0003677">
    <property type="term" value="F:DNA binding"/>
    <property type="evidence" value="ECO:0007669"/>
    <property type="project" value="UniProtKB-UniRule"/>
</dbReference>
<keyword evidence="9" id="KW-1185">Reference proteome</keyword>
<dbReference type="SMART" id="SM00028">
    <property type="entry name" value="TPR"/>
    <property type="match status" value="5"/>
</dbReference>
<evidence type="ECO:0000256" key="4">
    <source>
        <dbReference type="ARBA" id="ARBA00023163"/>
    </source>
</evidence>
<dbReference type="SUPFAM" id="SSF52540">
    <property type="entry name" value="P-loop containing nucleoside triphosphate hydrolases"/>
    <property type="match status" value="1"/>
</dbReference>
<keyword evidence="2" id="KW-0805">Transcription regulation</keyword>
<dbReference type="Gene3D" id="1.25.40.10">
    <property type="entry name" value="Tetratricopeptide repeat domain"/>
    <property type="match status" value="2"/>
</dbReference>
<dbReference type="Gene3D" id="1.10.10.10">
    <property type="entry name" value="Winged helix-like DNA-binding domain superfamily/Winged helix DNA-binding domain"/>
    <property type="match status" value="2"/>
</dbReference>
<keyword evidence="3 6" id="KW-0238">DNA-binding</keyword>
<accession>A0A5B2XGF8</accession>
<dbReference type="SUPFAM" id="SSF48452">
    <property type="entry name" value="TPR-like"/>
    <property type="match status" value="3"/>
</dbReference>
<keyword evidence="4" id="KW-0804">Transcription</keyword>
<dbReference type="SMART" id="SM01043">
    <property type="entry name" value="BTAD"/>
    <property type="match status" value="1"/>
</dbReference>
<sequence>MEFRILGPVEAEGSAGRLRLGTKQTALLSVLLLQANRVVPVDTLVDAVWADDPPARASATLQTAVFRLRQALAAAEPGAEQRLAFVPGSSGYRLDTEPAELDLDVFRARVAGARTAAGSGRLSEAADQLRAALALWRGAPLVALPGRHLAAQADRLAEERLVALEERLSVDLALHRAAELVPELRELVADHPLRERLRGQLMLALHLAGRQADALRVFDDTRRTLADELGVDPGPELCQLHQRILRGDRDLPAPAGAARQAGRNDLPGDIADFTGRDTEVRRLVAVLADNGRDGATAVVIAAVDGMAGIGKTTLAVHAAHQLADRYPDAQLFIDLHGHTTDQNVVEPMAALDVLLRALGVPGDRIPTALDDRSALWRAELAERRALLVLDNAATAAQVRPLLPGTPQCLALITSRRRLADLEIARTLSLDVLPAVDAETMFTAIVGAGRIAPESALVPEVMRLCGQLPLAIRVAAARLRSRPMWTVQHLVERLAQGHSGLSELTAGDRSVAAAFALSYRHLTAAQQRLFRLLGLHPGPDFDVRAAAALADLPVGEAERLLEDLVDVHLLRQPAPERYQFHDLLRQHARQTAQRADSPAARTRAVTRLLDYYVRASWAGDRLLYPHRPPLELEPSAEGAVACPLPDEDAALSWFAAEHPCLLAAQRLAVDERRHVEVWRLARTLDSFHLRRGHVHCHLDTWRAGLAAADRLDEPTMQTPALRLLALACSQLGRHDESLGYLRRCLAITERTGDVLGQGHTHRFLAMALAQRGDDHSALDHARHALRLLSGLDSPVPLADALSAVGWYQARVGDYAEAAASCERALDLHRRHRHREGEAATLDSLGYIAHHTRRHTDAVDHYRHALALRRDLGYRYGEATTLDHLGAAHAALGEHTEAREAWRQALDLYLDQHRGAEADAVRRQLSTVDQLG</sequence>
<gene>
    <name evidence="8" type="ORF">F0L68_14765</name>
</gene>
<dbReference type="PRINTS" id="PR00364">
    <property type="entry name" value="DISEASERSIST"/>
</dbReference>
<dbReference type="PANTHER" id="PTHR35807:SF1">
    <property type="entry name" value="TRANSCRIPTIONAL REGULATOR REDD"/>
    <property type="match status" value="1"/>
</dbReference>
<organism evidence="8 9">
    <name type="scientific">Solihabitans fulvus</name>
    <dbReference type="NCBI Taxonomy" id="1892852"/>
    <lineage>
        <taxon>Bacteria</taxon>
        <taxon>Bacillati</taxon>
        <taxon>Actinomycetota</taxon>
        <taxon>Actinomycetes</taxon>
        <taxon>Pseudonocardiales</taxon>
        <taxon>Pseudonocardiaceae</taxon>
        <taxon>Solihabitans</taxon>
    </lineage>
</organism>
<dbReference type="InterPro" id="IPR005158">
    <property type="entry name" value="BTAD"/>
</dbReference>
<dbReference type="PROSITE" id="PS51755">
    <property type="entry name" value="OMPR_PHOB"/>
    <property type="match status" value="1"/>
</dbReference>
<keyword evidence="5" id="KW-0802">TPR repeat</keyword>
<dbReference type="Pfam" id="PF03704">
    <property type="entry name" value="BTAD"/>
    <property type="match status" value="1"/>
</dbReference>
<evidence type="ECO:0000313" key="9">
    <source>
        <dbReference type="Proteomes" id="UP000323454"/>
    </source>
</evidence>
<proteinExistence type="inferred from homology"/>
<evidence type="ECO:0000313" key="8">
    <source>
        <dbReference type="EMBL" id="KAA2261960.1"/>
    </source>
</evidence>
<reference evidence="8 9" key="2">
    <citation type="submission" date="2019-09" db="EMBL/GenBank/DDBJ databases">
        <authorList>
            <person name="Jin C."/>
        </authorList>
    </citation>
    <scope>NUCLEOTIDE SEQUENCE [LARGE SCALE GENOMIC DNA]</scope>
    <source>
        <strain evidence="8 9">AN110305</strain>
    </source>
</reference>
<comment type="similarity">
    <text evidence="1">Belongs to the AfsR/DnrI/RedD regulatory family.</text>
</comment>
<feature type="domain" description="OmpR/PhoB-type" evidence="7">
    <location>
        <begin position="1"/>
        <end position="96"/>
    </location>
</feature>
<dbReference type="InterPro" id="IPR051677">
    <property type="entry name" value="AfsR-DnrI-RedD_regulator"/>
</dbReference>
<dbReference type="InterPro" id="IPR027417">
    <property type="entry name" value="P-loop_NTPase"/>
</dbReference>
<dbReference type="GO" id="GO:0000160">
    <property type="term" value="P:phosphorelay signal transduction system"/>
    <property type="evidence" value="ECO:0007669"/>
    <property type="project" value="InterPro"/>
</dbReference>
<dbReference type="Proteomes" id="UP000323454">
    <property type="component" value="Unassembled WGS sequence"/>
</dbReference>
<dbReference type="GO" id="GO:0043531">
    <property type="term" value="F:ADP binding"/>
    <property type="evidence" value="ECO:0007669"/>
    <property type="project" value="InterPro"/>
</dbReference>
<dbReference type="EMBL" id="VUOB01000023">
    <property type="protein sequence ID" value="KAA2261960.1"/>
    <property type="molecule type" value="Genomic_DNA"/>
</dbReference>
<protein>
    <submittedName>
        <fullName evidence="8">Tetratricopeptide repeat protein</fullName>
    </submittedName>
</protein>
<name>A0A5B2XGF8_9PSEU</name>
<evidence type="ECO:0000256" key="5">
    <source>
        <dbReference type="PROSITE-ProRule" id="PRU00339"/>
    </source>
</evidence>
<dbReference type="InterPro" id="IPR001867">
    <property type="entry name" value="OmpR/PhoB-type_DNA-bd"/>
</dbReference>
<evidence type="ECO:0000256" key="2">
    <source>
        <dbReference type="ARBA" id="ARBA00023015"/>
    </source>
</evidence>
<dbReference type="InterPro" id="IPR036388">
    <property type="entry name" value="WH-like_DNA-bd_sf"/>
</dbReference>
<dbReference type="GO" id="GO:0006355">
    <property type="term" value="P:regulation of DNA-templated transcription"/>
    <property type="evidence" value="ECO:0007669"/>
    <property type="project" value="InterPro"/>
</dbReference>
<reference evidence="8 9" key="1">
    <citation type="submission" date="2019-09" db="EMBL/GenBank/DDBJ databases">
        <title>Goodfellowia gen. nov., a new genus of the Pseudonocardineae related to Actinoalloteichus, containing Goodfellowia coeruleoviolacea gen. nov., comb. nov. gen. nov., comb. nov.</title>
        <authorList>
            <person name="Labeda D."/>
        </authorList>
    </citation>
    <scope>NUCLEOTIDE SEQUENCE [LARGE SCALE GENOMIC DNA]</scope>
    <source>
        <strain evidence="8 9">AN110305</strain>
    </source>
</reference>
<dbReference type="AlphaFoldDB" id="A0A5B2XGF8"/>
<evidence type="ECO:0000256" key="3">
    <source>
        <dbReference type="ARBA" id="ARBA00023125"/>
    </source>
</evidence>
<dbReference type="Pfam" id="PF13424">
    <property type="entry name" value="TPR_12"/>
    <property type="match status" value="2"/>
</dbReference>
<dbReference type="PANTHER" id="PTHR35807">
    <property type="entry name" value="TRANSCRIPTIONAL REGULATOR REDD-RELATED"/>
    <property type="match status" value="1"/>
</dbReference>
<dbReference type="InterPro" id="IPR016032">
    <property type="entry name" value="Sig_transdc_resp-reg_C-effctor"/>
</dbReference>